<evidence type="ECO:0000256" key="1">
    <source>
        <dbReference type="ARBA" id="ARBA00004651"/>
    </source>
</evidence>
<comment type="caution">
    <text evidence="7">The sequence shown here is derived from an EMBL/GenBank/DDBJ whole genome shotgun (WGS) entry which is preliminary data.</text>
</comment>
<evidence type="ECO:0000313" key="7">
    <source>
        <dbReference type="EMBL" id="MBI4921367.1"/>
    </source>
</evidence>
<keyword evidence="5 6" id="KW-0472">Membrane</keyword>
<organism evidence="7 8">
    <name type="scientific">Devosia nanyangense</name>
    <dbReference type="NCBI Taxonomy" id="1228055"/>
    <lineage>
        <taxon>Bacteria</taxon>
        <taxon>Pseudomonadati</taxon>
        <taxon>Pseudomonadota</taxon>
        <taxon>Alphaproteobacteria</taxon>
        <taxon>Hyphomicrobiales</taxon>
        <taxon>Devosiaceae</taxon>
        <taxon>Devosia</taxon>
    </lineage>
</organism>
<evidence type="ECO:0000256" key="2">
    <source>
        <dbReference type="ARBA" id="ARBA00022475"/>
    </source>
</evidence>
<dbReference type="AlphaFoldDB" id="A0A933NYE1"/>
<protein>
    <submittedName>
        <fullName evidence="7">LptF/LptG family permease</fullName>
    </submittedName>
</protein>
<accession>A0A933NYE1</accession>
<evidence type="ECO:0000256" key="3">
    <source>
        <dbReference type="ARBA" id="ARBA00022692"/>
    </source>
</evidence>
<dbReference type="GO" id="GO:0043190">
    <property type="term" value="C:ATP-binding cassette (ABC) transporter complex"/>
    <property type="evidence" value="ECO:0007669"/>
    <property type="project" value="TreeGrafter"/>
</dbReference>
<dbReference type="Pfam" id="PF03739">
    <property type="entry name" value="LptF_LptG"/>
    <property type="match status" value="1"/>
</dbReference>
<sequence>MRRIDWIVMKRLGARVALTLTVFFGLMALVESLDIWRFQALTKIGGLPLAVLAIVTGAGKTSVGILPITLLIGTIIGVLDLQSRSELTIIRSAGVSIWRVMRAPLIAAFVLGLASSFAAAPFLIQLNRSLPVSGSNASSGEVWLEQRGADGPYILVAEHARLSGRVLDGVSLFFTEADQRDRVTAASAKLSGGAWVLSEAVRYRPGVPPESLPELRVSTNTTAGDMQVRLTSARDLTFSELLSAVGQRVADPALRAAAITSLLHLAATPALLVGSVLIGFAFTSGYRRTNKYGGAVLYGIVLGFVVYVVTELANRSGFAGVLDPTFAAAGPAFVAIVIGLTVLLYKEDGRA</sequence>
<evidence type="ECO:0000313" key="8">
    <source>
        <dbReference type="Proteomes" id="UP000782610"/>
    </source>
</evidence>
<proteinExistence type="predicted"/>
<evidence type="ECO:0000256" key="4">
    <source>
        <dbReference type="ARBA" id="ARBA00022989"/>
    </source>
</evidence>
<feature type="transmembrane region" description="Helical" evidence="6">
    <location>
        <begin position="325"/>
        <end position="345"/>
    </location>
</feature>
<dbReference type="GO" id="GO:0015920">
    <property type="term" value="P:lipopolysaccharide transport"/>
    <property type="evidence" value="ECO:0007669"/>
    <property type="project" value="TreeGrafter"/>
</dbReference>
<feature type="transmembrane region" description="Helical" evidence="6">
    <location>
        <begin position="295"/>
        <end position="313"/>
    </location>
</feature>
<dbReference type="PANTHER" id="PTHR33529">
    <property type="entry name" value="SLR0882 PROTEIN-RELATED"/>
    <property type="match status" value="1"/>
</dbReference>
<keyword evidence="3 6" id="KW-0812">Transmembrane</keyword>
<feature type="transmembrane region" description="Helical" evidence="6">
    <location>
        <begin position="262"/>
        <end position="283"/>
    </location>
</feature>
<comment type="subcellular location">
    <subcellularLocation>
        <location evidence="1">Cell membrane</location>
        <topology evidence="1">Multi-pass membrane protein</topology>
    </subcellularLocation>
</comment>
<dbReference type="InterPro" id="IPR005495">
    <property type="entry name" value="LptG/LptF_permease"/>
</dbReference>
<feature type="transmembrane region" description="Helical" evidence="6">
    <location>
        <begin position="12"/>
        <end position="30"/>
    </location>
</feature>
<dbReference type="EMBL" id="JACRAF010000019">
    <property type="protein sequence ID" value="MBI4921367.1"/>
    <property type="molecule type" value="Genomic_DNA"/>
</dbReference>
<name>A0A933NYE1_9HYPH</name>
<keyword evidence="2" id="KW-1003">Cell membrane</keyword>
<reference evidence="7" key="1">
    <citation type="submission" date="2020-07" db="EMBL/GenBank/DDBJ databases">
        <title>Huge and variable diversity of episymbiotic CPR bacteria and DPANN archaea in groundwater ecosystems.</title>
        <authorList>
            <person name="He C.Y."/>
            <person name="Keren R."/>
            <person name="Whittaker M."/>
            <person name="Farag I.F."/>
            <person name="Doudna J."/>
            <person name="Cate J.H.D."/>
            <person name="Banfield J.F."/>
        </authorList>
    </citation>
    <scope>NUCLEOTIDE SEQUENCE</scope>
    <source>
        <strain evidence="7">NC_groundwater_1586_Pr3_B-0.1um_66_15</strain>
    </source>
</reference>
<feature type="transmembrane region" description="Helical" evidence="6">
    <location>
        <begin position="50"/>
        <end position="79"/>
    </location>
</feature>
<keyword evidence="4 6" id="KW-1133">Transmembrane helix</keyword>
<dbReference type="PANTHER" id="PTHR33529:SF2">
    <property type="entry name" value="LIPOPOLYSACCHARIDE EXPORT SYSTEM PERMEASE PROTEIN LPTG"/>
    <property type="match status" value="1"/>
</dbReference>
<dbReference type="Proteomes" id="UP000782610">
    <property type="component" value="Unassembled WGS sequence"/>
</dbReference>
<feature type="transmembrane region" description="Helical" evidence="6">
    <location>
        <begin position="100"/>
        <end position="124"/>
    </location>
</feature>
<evidence type="ECO:0000256" key="5">
    <source>
        <dbReference type="ARBA" id="ARBA00023136"/>
    </source>
</evidence>
<evidence type="ECO:0000256" key="6">
    <source>
        <dbReference type="SAM" id="Phobius"/>
    </source>
</evidence>
<gene>
    <name evidence="7" type="ORF">HY834_06420</name>
</gene>